<evidence type="ECO:0000256" key="2">
    <source>
        <dbReference type="SAM" id="SignalP"/>
    </source>
</evidence>
<dbReference type="KEGG" id="foc:113202680"/>
<feature type="region of interest" description="Disordered" evidence="1">
    <location>
        <begin position="43"/>
        <end position="102"/>
    </location>
</feature>
<feature type="region of interest" description="Disordered" evidence="1">
    <location>
        <begin position="184"/>
        <end position="244"/>
    </location>
</feature>
<feature type="compositionally biased region" description="Basic and acidic residues" evidence="1">
    <location>
        <begin position="202"/>
        <end position="214"/>
    </location>
</feature>
<gene>
    <name evidence="4" type="primary">LOC113202680</name>
</gene>
<reference evidence="4" key="1">
    <citation type="submission" date="2025-08" db="UniProtKB">
        <authorList>
            <consortium name="RefSeq"/>
        </authorList>
    </citation>
    <scope>IDENTIFICATION</scope>
    <source>
        <tissue evidence="4">Whole organism</tissue>
    </source>
</reference>
<sequence>MKLLVALTALFVAALLAPGGAGAASTYQQSAKATLDFINQEQAHGAAEASAPKATAAPRPASTTPTSALRRPGDSQQHVVPLHPPSRQNATSTAPKKDWELVTPRQAVITTPRTAPTYRPVTPPSYAGVVKDHGHGHGYNHQDRLPTLPATTTRPRVYNIPIVVEDRGNYTTTTEQSRWYDKLFGKGTDLDDDSPWGRRKRQASEKPEGAERSEVVIGSNAITVSGGRKRQGAAQSRPRPQPNN</sequence>
<protein>
    <submittedName>
        <fullName evidence="4">Uncharacterized protein LOC113202680</fullName>
    </submittedName>
</protein>
<evidence type="ECO:0000313" key="4">
    <source>
        <dbReference type="RefSeq" id="XP_026272860.1"/>
    </source>
</evidence>
<accession>A0A6J1S0X5</accession>
<dbReference type="GeneID" id="113202680"/>
<organism evidence="3 4">
    <name type="scientific">Frankliniella occidentalis</name>
    <name type="common">Western flower thrips</name>
    <name type="synonym">Euthrips occidentalis</name>
    <dbReference type="NCBI Taxonomy" id="133901"/>
    <lineage>
        <taxon>Eukaryota</taxon>
        <taxon>Metazoa</taxon>
        <taxon>Ecdysozoa</taxon>
        <taxon>Arthropoda</taxon>
        <taxon>Hexapoda</taxon>
        <taxon>Insecta</taxon>
        <taxon>Pterygota</taxon>
        <taxon>Neoptera</taxon>
        <taxon>Paraneoptera</taxon>
        <taxon>Thysanoptera</taxon>
        <taxon>Terebrantia</taxon>
        <taxon>Thripoidea</taxon>
        <taxon>Thripidae</taxon>
        <taxon>Frankliniella</taxon>
    </lineage>
</organism>
<dbReference type="Proteomes" id="UP000504606">
    <property type="component" value="Unplaced"/>
</dbReference>
<evidence type="ECO:0000256" key="1">
    <source>
        <dbReference type="SAM" id="MobiDB-lite"/>
    </source>
</evidence>
<keyword evidence="3" id="KW-1185">Reference proteome</keyword>
<feature type="chain" id="PRO_5026923676" evidence="2">
    <location>
        <begin position="24"/>
        <end position="244"/>
    </location>
</feature>
<keyword evidence="2" id="KW-0732">Signal</keyword>
<name>A0A6J1S0X5_FRAOC</name>
<dbReference type="OrthoDB" id="10628581at2759"/>
<proteinExistence type="predicted"/>
<feature type="compositionally biased region" description="Low complexity" evidence="1">
    <location>
        <begin position="46"/>
        <end position="68"/>
    </location>
</feature>
<feature type="signal peptide" evidence="2">
    <location>
        <begin position="1"/>
        <end position="23"/>
    </location>
</feature>
<dbReference type="RefSeq" id="XP_026272860.1">
    <property type="nucleotide sequence ID" value="XM_026417075.2"/>
</dbReference>
<dbReference type="AlphaFoldDB" id="A0A6J1S0X5"/>
<evidence type="ECO:0000313" key="3">
    <source>
        <dbReference type="Proteomes" id="UP000504606"/>
    </source>
</evidence>